<dbReference type="Gene3D" id="3.40.30.10">
    <property type="entry name" value="Glutaredoxin"/>
    <property type="match status" value="1"/>
</dbReference>
<sequence length="389" mass="42605">MIEIYTRPTKPYSKLAKAIFESRGCSYEEYDIDDRRIYREMLERTGGAKTAPQIFIDDNHVGDYDDLVAETISGRLDERLDIEQDIYSENWDLAVIGAGPAGINAGLYAARRGLKTVLLATNMGGQMLGAGNVENYPGEHSIQSDELMETFWHQLLNYEIEIKLGEKAKGITGDDNQVAVELAGGKELTARAVIVATGSKYRKLNVQGEQKFTGKGIHHCVICEGDRYSGQPVAVVGGGNSGMEAALDLAELGCDVKLIDIHERLGGEDILVEKIHSEPGIEVYPEASIIRILGGERVEAVELKDLNTGHHDKIDVNAVFTKIGLVPNTDFLEGTIELNDRDEIVIDEKNQTSLVRVWAAGDVTNIRDKQIIVAAAEGAKAALRVNEEL</sequence>
<reference evidence="5" key="1">
    <citation type="submission" date="2020-11" db="EMBL/GenBank/DDBJ databases">
        <title>Halonatronomonas betainensis gen. nov., sp. nov. a novel haloalkaliphilic representative of the family Halanaerobiacae capable of betaine degradation.</title>
        <authorList>
            <person name="Boltyanskaya Y."/>
            <person name="Kevbrin V."/>
            <person name="Detkova E."/>
            <person name="Grouzdev D.S."/>
            <person name="Koziaeva V."/>
            <person name="Zhilina T."/>
        </authorList>
    </citation>
    <scope>NUCLEOTIDE SEQUENCE</scope>
    <source>
        <strain evidence="5">Z-7014</strain>
    </source>
</reference>
<keyword evidence="1" id="KW-0285">Flavoprotein</keyword>
<evidence type="ECO:0000313" key="5">
    <source>
        <dbReference type="EMBL" id="MBF8436970.1"/>
    </source>
</evidence>
<dbReference type="RefSeq" id="WP_270453898.1">
    <property type="nucleotide sequence ID" value="NZ_JADPIE010000004.1"/>
</dbReference>
<evidence type="ECO:0000256" key="1">
    <source>
        <dbReference type="ARBA" id="ARBA00022630"/>
    </source>
</evidence>
<organism evidence="5 6">
    <name type="scientific">Halonatronomonas betaini</name>
    <dbReference type="NCBI Taxonomy" id="2778430"/>
    <lineage>
        <taxon>Bacteria</taxon>
        <taxon>Bacillati</taxon>
        <taxon>Bacillota</taxon>
        <taxon>Clostridia</taxon>
        <taxon>Halanaerobiales</taxon>
        <taxon>Halarsenatibacteraceae</taxon>
        <taxon>Halonatronomonas</taxon>
    </lineage>
</organism>
<dbReference type="InterPro" id="IPR050097">
    <property type="entry name" value="Ferredoxin-NADP_redctase_2"/>
</dbReference>
<evidence type="ECO:0000313" key="6">
    <source>
        <dbReference type="Proteomes" id="UP000621436"/>
    </source>
</evidence>
<dbReference type="GO" id="GO:0016491">
    <property type="term" value="F:oxidoreductase activity"/>
    <property type="evidence" value="ECO:0007669"/>
    <property type="project" value="UniProtKB-KW"/>
</dbReference>
<dbReference type="PRINTS" id="PR00469">
    <property type="entry name" value="PNDRDTASEII"/>
</dbReference>
<dbReference type="Pfam" id="PF07992">
    <property type="entry name" value="Pyr_redox_2"/>
    <property type="match status" value="1"/>
</dbReference>
<comment type="caution">
    <text evidence="5">The sequence shown here is derived from an EMBL/GenBank/DDBJ whole genome shotgun (WGS) entry which is preliminary data.</text>
</comment>
<evidence type="ECO:0000259" key="3">
    <source>
        <dbReference type="Pfam" id="PF00462"/>
    </source>
</evidence>
<dbReference type="InterPro" id="IPR036188">
    <property type="entry name" value="FAD/NAD-bd_sf"/>
</dbReference>
<dbReference type="Proteomes" id="UP000621436">
    <property type="component" value="Unassembled WGS sequence"/>
</dbReference>
<evidence type="ECO:0000259" key="4">
    <source>
        <dbReference type="Pfam" id="PF07992"/>
    </source>
</evidence>
<dbReference type="Pfam" id="PF00462">
    <property type="entry name" value="Glutaredoxin"/>
    <property type="match status" value="1"/>
</dbReference>
<keyword evidence="2" id="KW-0560">Oxidoreductase</keyword>
<dbReference type="PROSITE" id="PS51354">
    <property type="entry name" value="GLUTAREDOXIN_2"/>
    <property type="match status" value="1"/>
</dbReference>
<dbReference type="PRINTS" id="PR00368">
    <property type="entry name" value="FADPNR"/>
</dbReference>
<dbReference type="AlphaFoldDB" id="A0A931AUZ1"/>
<proteinExistence type="predicted"/>
<feature type="domain" description="Glutaredoxin" evidence="3">
    <location>
        <begin position="2"/>
        <end position="61"/>
    </location>
</feature>
<dbReference type="SUPFAM" id="SSF51905">
    <property type="entry name" value="FAD/NAD(P)-binding domain"/>
    <property type="match status" value="1"/>
</dbReference>
<dbReference type="PANTHER" id="PTHR48105">
    <property type="entry name" value="THIOREDOXIN REDUCTASE 1-RELATED-RELATED"/>
    <property type="match status" value="1"/>
</dbReference>
<feature type="domain" description="FAD/NAD(P)-binding" evidence="4">
    <location>
        <begin position="92"/>
        <end position="378"/>
    </location>
</feature>
<dbReference type="SUPFAM" id="SSF52833">
    <property type="entry name" value="Thioredoxin-like"/>
    <property type="match status" value="1"/>
</dbReference>
<dbReference type="InterPro" id="IPR023753">
    <property type="entry name" value="FAD/NAD-binding_dom"/>
</dbReference>
<dbReference type="InterPro" id="IPR002109">
    <property type="entry name" value="Glutaredoxin"/>
</dbReference>
<accession>A0A931AUZ1</accession>
<dbReference type="Gene3D" id="3.50.50.60">
    <property type="entry name" value="FAD/NAD(P)-binding domain"/>
    <property type="match status" value="2"/>
</dbReference>
<name>A0A931AUZ1_9FIRM</name>
<dbReference type="InterPro" id="IPR036249">
    <property type="entry name" value="Thioredoxin-like_sf"/>
</dbReference>
<evidence type="ECO:0000256" key="2">
    <source>
        <dbReference type="ARBA" id="ARBA00023002"/>
    </source>
</evidence>
<gene>
    <name evidence="5" type="ORF">I0Q91_07775</name>
</gene>
<keyword evidence="6" id="KW-1185">Reference proteome</keyword>
<dbReference type="EMBL" id="JADPIE010000004">
    <property type="protein sequence ID" value="MBF8436970.1"/>
    <property type="molecule type" value="Genomic_DNA"/>
</dbReference>
<protein>
    <submittedName>
        <fullName evidence="5">FAD-dependent oxidoreductase</fullName>
    </submittedName>
</protein>